<comment type="caution">
    <text evidence="1">The sequence shown here is derived from an EMBL/GenBank/DDBJ whole genome shotgun (WGS) entry which is preliminary data.</text>
</comment>
<gene>
    <name evidence="1" type="ORF">QN277_028514</name>
</gene>
<keyword evidence="2" id="KW-1185">Reference proteome</keyword>
<dbReference type="EMBL" id="JAWXYG010000009">
    <property type="protein sequence ID" value="KAK4263035.1"/>
    <property type="molecule type" value="Genomic_DNA"/>
</dbReference>
<accession>A0AAE1MF79</accession>
<evidence type="ECO:0000313" key="1">
    <source>
        <dbReference type="EMBL" id="KAK4263035.1"/>
    </source>
</evidence>
<dbReference type="Proteomes" id="UP001293593">
    <property type="component" value="Unassembled WGS sequence"/>
</dbReference>
<sequence length="269" mass="29789">MADDLDDVKLTELEEAFRRSQASMQEVFTRGFDRLEASLLTIIQRIDTMLGARDDLSSFPRSTTSVKKEIDPGTQDCLLFVVEEDKTEELSAFNLSASYSDPKSKIDTTEAVELTEDLCQDVVVQEPGSVLPKSNLHRDVLRQKSGSALLKPNLHRDVLIQTPGSVSQAMKLAKLVTVLLGLSDEPPSSKISTSIRYRTMKRMAPSTSGSGAENLISFLIVTPPICSNMLNSVYLFPSANDLLQVLDSLHFIFIYDPGPHISSHFFFSN</sequence>
<dbReference type="AlphaFoldDB" id="A0AAE1MF79"/>
<name>A0AAE1MF79_9FABA</name>
<protein>
    <submittedName>
        <fullName evidence="1">Uncharacterized protein</fullName>
    </submittedName>
</protein>
<reference evidence="1" key="1">
    <citation type="submission" date="2023-10" db="EMBL/GenBank/DDBJ databases">
        <title>Chromosome-level genome of the transformable northern wattle, Acacia crassicarpa.</title>
        <authorList>
            <person name="Massaro I."/>
            <person name="Sinha N.R."/>
            <person name="Poethig S."/>
            <person name="Leichty A.R."/>
        </authorList>
    </citation>
    <scope>NUCLEOTIDE SEQUENCE</scope>
    <source>
        <strain evidence="1">Acra3RX</strain>
        <tissue evidence="1">Leaf</tissue>
    </source>
</reference>
<organism evidence="1 2">
    <name type="scientific">Acacia crassicarpa</name>
    <name type="common">northern wattle</name>
    <dbReference type="NCBI Taxonomy" id="499986"/>
    <lineage>
        <taxon>Eukaryota</taxon>
        <taxon>Viridiplantae</taxon>
        <taxon>Streptophyta</taxon>
        <taxon>Embryophyta</taxon>
        <taxon>Tracheophyta</taxon>
        <taxon>Spermatophyta</taxon>
        <taxon>Magnoliopsida</taxon>
        <taxon>eudicotyledons</taxon>
        <taxon>Gunneridae</taxon>
        <taxon>Pentapetalae</taxon>
        <taxon>rosids</taxon>
        <taxon>fabids</taxon>
        <taxon>Fabales</taxon>
        <taxon>Fabaceae</taxon>
        <taxon>Caesalpinioideae</taxon>
        <taxon>mimosoid clade</taxon>
        <taxon>Acacieae</taxon>
        <taxon>Acacia</taxon>
    </lineage>
</organism>
<evidence type="ECO:0000313" key="2">
    <source>
        <dbReference type="Proteomes" id="UP001293593"/>
    </source>
</evidence>
<proteinExistence type="predicted"/>